<feature type="region of interest" description="Disordered" evidence="1">
    <location>
        <begin position="1"/>
        <end position="23"/>
    </location>
</feature>
<feature type="compositionally biased region" description="Polar residues" evidence="1">
    <location>
        <begin position="413"/>
        <end position="424"/>
    </location>
</feature>
<feature type="compositionally biased region" description="Acidic residues" evidence="1">
    <location>
        <begin position="368"/>
        <end position="391"/>
    </location>
</feature>
<evidence type="ECO:0000256" key="1">
    <source>
        <dbReference type="SAM" id="MobiDB-lite"/>
    </source>
</evidence>
<evidence type="ECO:0000313" key="2">
    <source>
        <dbReference type="EMBL" id="KAK6980529.1"/>
    </source>
</evidence>
<feature type="compositionally biased region" description="Pro residues" evidence="1">
    <location>
        <begin position="517"/>
        <end position="529"/>
    </location>
</feature>
<feature type="compositionally biased region" description="Low complexity" evidence="1">
    <location>
        <begin position="438"/>
        <end position="489"/>
    </location>
</feature>
<keyword evidence="3" id="KW-1185">Reference proteome</keyword>
<reference evidence="2 3" key="1">
    <citation type="journal article" date="2024" name="J Genomics">
        <title>Draft genome sequencing and assembly of Favolaschia claudopus CIRM-BRFM 2984 isolated from oak limbs.</title>
        <authorList>
            <person name="Navarro D."/>
            <person name="Drula E."/>
            <person name="Chaduli D."/>
            <person name="Cazenave R."/>
            <person name="Ahrendt S."/>
            <person name="Wang J."/>
            <person name="Lipzen A."/>
            <person name="Daum C."/>
            <person name="Barry K."/>
            <person name="Grigoriev I.V."/>
            <person name="Favel A."/>
            <person name="Rosso M.N."/>
            <person name="Martin F."/>
        </authorList>
    </citation>
    <scope>NUCLEOTIDE SEQUENCE [LARGE SCALE GENOMIC DNA]</scope>
    <source>
        <strain evidence="2 3">CIRM-BRFM 2984</strain>
    </source>
</reference>
<comment type="caution">
    <text evidence="2">The sequence shown here is derived from an EMBL/GenBank/DDBJ whole genome shotgun (WGS) entry which is preliminary data.</text>
</comment>
<protein>
    <submittedName>
        <fullName evidence="2">Uncharacterized protein</fullName>
    </submittedName>
</protein>
<evidence type="ECO:0000313" key="3">
    <source>
        <dbReference type="Proteomes" id="UP001362999"/>
    </source>
</evidence>
<sequence>MARMGNNRPKRQRPRVPKENKKNLKLWAEGARETILKPHIDGYQKAMDKGWRHERKYWKKVCREFHARVDWRTQDHEEPVLREWQENSIIQEEALSPEEEVERSARVDILNRRMRRWFVYRARKLRKNQRTSGLDPLKDAFAVLLAKLSGLTSPPKARQAYQQFMRESYAEKIAPIVAEEWQKELESRARSGVVGEEEPGKEPKAGFRAAVARKVFAALSTAEREGYAARAKADAAAAKEEYVQALKNPPPQTPEARQRCINNLSEFMAPILRGINAATGLHATLIVGGPIPEFGGELRTIHLSYGQNRTAAADHWPQWDKNRFADNVSQFMLEYLSTAFTPEDCAKSALGQPSDLDAAGYTINPEGSDSESDSDSDDSESDSDDSENDASDGDRPRKKRKVTTKGRAKENKALNQGNGDSSGAQPKPKPPRPRPRTVPKTSKSSSAAAAVTPTVGDVSSPSQPPTTSSLPTSDAPPSASSQGVSGSPSTARLPPGTMPASSAPAAPPSPVVAFDKPPSPSASPPPADPPLDEEEDPAPASNGWFLNEEERLRNVARNRLMFQQLKEDFTPTAGPLREELRGLMKEVRGGGRGGRGGRKAANVSAGGVRRSSRHPQGGEGDAMEVDSSAGGDGAENIPRDTGNGPAAEGSGAGGSGGDADAAPMPSQVSTMGPPPLSNAAQLAIGPQELIPSTPRPTLSTTFVPCPPTAPKWFCDAYALMTAADLGCHYSALIDAWTRMEKASRFEQGPTRLPHKLRPQQVSTWITRGRRERPPKVEKPEDYAAIWQAWWDSLQPSWREKDGDGRWSVTKGYAQGGREWGPLYHWGVNGVLTIVASLLCWGEAVREDVGLRKTWELAVGDVVWMLEGMATYYEMFKGKF</sequence>
<organism evidence="2 3">
    <name type="scientific">Favolaschia claudopus</name>
    <dbReference type="NCBI Taxonomy" id="2862362"/>
    <lineage>
        <taxon>Eukaryota</taxon>
        <taxon>Fungi</taxon>
        <taxon>Dikarya</taxon>
        <taxon>Basidiomycota</taxon>
        <taxon>Agaricomycotina</taxon>
        <taxon>Agaricomycetes</taxon>
        <taxon>Agaricomycetidae</taxon>
        <taxon>Agaricales</taxon>
        <taxon>Marasmiineae</taxon>
        <taxon>Mycenaceae</taxon>
        <taxon>Favolaschia</taxon>
    </lineage>
</organism>
<feature type="compositionally biased region" description="Basic residues" evidence="1">
    <location>
        <begin position="396"/>
        <end position="406"/>
    </location>
</feature>
<feature type="region of interest" description="Disordered" evidence="1">
    <location>
        <begin position="351"/>
        <end position="546"/>
    </location>
</feature>
<dbReference type="EMBL" id="JAWWNJ010000159">
    <property type="protein sequence ID" value="KAK6980529.1"/>
    <property type="molecule type" value="Genomic_DNA"/>
</dbReference>
<name>A0AAV9ZF57_9AGAR</name>
<feature type="region of interest" description="Disordered" evidence="1">
    <location>
        <begin position="584"/>
        <end position="679"/>
    </location>
</feature>
<dbReference type="AlphaFoldDB" id="A0AAV9ZF57"/>
<accession>A0AAV9ZF57</accession>
<gene>
    <name evidence="2" type="ORF">R3P38DRAFT_2579910</name>
</gene>
<proteinExistence type="predicted"/>
<dbReference type="Proteomes" id="UP001362999">
    <property type="component" value="Unassembled WGS sequence"/>
</dbReference>